<dbReference type="Proteomes" id="UP000238836">
    <property type="component" value="Unassembled WGS sequence"/>
</dbReference>
<keyword evidence="1" id="KW-0472">Membrane</keyword>
<dbReference type="EMBL" id="PVTZ01000001">
    <property type="protein sequence ID" value="PRZ17049.1"/>
    <property type="molecule type" value="Genomic_DNA"/>
</dbReference>
<feature type="transmembrane region" description="Helical" evidence="1">
    <location>
        <begin position="16"/>
        <end position="35"/>
    </location>
</feature>
<feature type="transmembrane region" description="Helical" evidence="1">
    <location>
        <begin position="47"/>
        <end position="70"/>
    </location>
</feature>
<keyword evidence="3" id="KW-1185">Reference proteome</keyword>
<evidence type="ECO:0000313" key="2">
    <source>
        <dbReference type="EMBL" id="PRZ17049.1"/>
    </source>
</evidence>
<gene>
    <name evidence="2" type="ORF">CLV36_101140</name>
</gene>
<evidence type="ECO:0000256" key="1">
    <source>
        <dbReference type="SAM" id="Phobius"/>
    </source>
</evidence>
<organism evidence="2 3">
    <name type="scientific">Laceyella sediminis</name>
    <dbReference type="NCBI Taxonomy" id="573074"/>
    <lineage>
        <taxon>Bacteria</taxon>
        <taxon>Bacillati</taxon>
        <taxon>Bacillota</taxon>
        <taxon>Bacilli</taxon>
        <taxon>Bacillales</taxon>
        <taxon>Thermoactinomycetaceae</taxon>
        <taxon>Laceyella</taxon>
    </lineage>
</organism>
<reference evidence="2 3" key="1">
    <citation type="submission" date="2018-03" db="EMBL/GenBank/DDBJ databases">
        <title>Genomic Encyclopedia of Archaeal and Bacterial Type Strains, Phase II (KMG-II): from individual species to whole genera.</title>
        <authorList>
            <person name="Goeker M."/>
        </authorList>
    </citation>
    <scope>NUCLEOTIDE SEQUENCE [LARGE SCALE GENOMIC DNA]</scope>
    <source>
        <strain evidence="2 3">RHA1</strain>
    </source>
</reference>
<evidence type="ECO:0000313" key="3">
    <source>
        <dbReference type="Proteomes" id="UP000238836"/>
    </source>
</evidence>
<feature type="transmembrane region" description="Helical" evidence="1">
    <location>
        <begin position="82"/>
        <end position="101"/>
    </location>
</feature>
<keyword evidence="1" id="KW-0812">Transmembrane</keyword>
<proteinExistence type="predicted"/>
<name>A0ABX5ESV2_9BACL</name>
<sequence>MVDRWFNLEKSKWSDLAVQAILVFFIVYKMSPLFFSFRNILSHPQSLFFFAGTLKGALIAGIVTIFYLWLWIKRNGVPLQPFLDAFALIALLVCAGYNLIFRDLGEATTMPWGLGIQGGRYVYHPLHYYRFLLLTALFLFWWVKRKKWKEGETFRFLFVAGGVGLLFISFLDYKPPYIDGLTFEQWVFTSFAIIGWVQGLTKNDSVKRKEK</sequence>
<comment type="caution">
    <text evidence="2">The sequence shown here is derived from an EMBL/GenBank/DDBJ whole genome shotgun (WGS) entry which is preliminary data.</text>
</comment>
<protein>
    <recommendedName>
        <fullName evidence="4">Prolipoprotein diacylglyceryl transferase</fullName>
    </recommendedName>
</protein>
<feature type="transmembrane region" description="Helical" evidence="1">
    <location>
        <begin position="183"/>
        <end position="201"/>
    </location>
</feature>
<evidence type="ECO:0008006" key="4">
    <source>
        <dbReference type="Google" id="ProtNLM"/>
    </source>
</evidence>
<accession>A0ABX5ESV2</accession>
<feature type="transmembrane region" description="Helical" evidence="1">
    <location>
        <begin position="154"/>
        <end position="171"/>
    </location>
</feature>
<keyword evidence="1" id="KW-1133">Transmembrane helix</keyword>
<feature type="transmembrane region" description="Helical" evidence="1">
    <location>
        <begin position="121"/>
        <end position="142"/>
    </location>
</feature>